<organism evidence="2 3">
    <name type="scientific">Hyphomicrobium album</name>
    <dbReference type="NCBI Taxonomy" id="2665159"/>
    <lineage>
        <taxon>Bacteria</taxon>
        <taxon>Pseudomonadati</taxon>
        <taxon>Pseudomonadota</taxon>
        <taxon>Alphaproteobacteria</taxon>
        <taxon>Hyphomicrobiales</taxon>
        <taxon>Hyphomicrobiaceae</taxon>
        <taxon>Hyphomicrobium</taxon>
    </lineage>
</organism>
<sequence>MRNRPDPTRPLPNPRHEAFVQALLRGEPATQAYASAGYKPNRANAARLTTNDDIKARSAHLKGAVTERVVADTSITLADVIKELAILGFANIKHYATKTVNGQAYVDLTNATDAQWAAIQELTSETYTEGKGEDAKLVVRTKIKLHGKEPSLVQIGKHLGLGKDRGPAPSDAVLVPQLPSQERLEEMRKRFDKPTLRTIDGGKQE</sequence>
<proteinExistence type="predicted"/>
<dbReference type="Proteomes" id="UP000440694">
    <property type="component" value="Unassembled WGS sequence"/>
</dbReference>
<evidence type="ECO:0000313" key="3">
    <source>
        <dbReference type="Proteomes" id="UP000440694"/>
    </source>
</evidence>
<dbReference type="GO" id="GO:0051276">
    <property type="term" value="P:chromosome organization"/>
    <property type="evidence" value="ECO:0007669"/>
    <property type="project" value="InterPro"/>
</dbReference>
<dbReference type="Pfam" id="PF03592">
    <property type="entry name" value="Terminase_2"/>
    <property type="match status" value="1"/>
</dbReference>
<dbReference type="Gene3D" id="1.10.10.1400">
    <property type="entry name" value="Terminase, small subunit, N-terminal DNA-binding domain, HTH motif"/>
    <property type="match status" value="1"/>
</dbReference>
<protein>
    <submittedName>
        <fullName evidence="2">Terminase small subunit</fullName>
    </submittedName>
</protein>
<accession>A0A6I3KJ16</accession>
<comment type="caution">
    <text evidence="2">The sequence shown here is derived from an EMBL/GenBank/DDBJ whole genome shotgun (WGS) entry which is preliminary data.</text>
</comment>
<gene>
    <name evidence="2" type="ORF">GIW81_06170</name>
</gene>
<dbReference type="EMBL" id="WMBQ01000001">
    <property type="protein sequence ID" value="MTD93920.1"/>
    <property type="molecule type" value="Genomic_DNA"/>
</dbReference>
<evidence type="ECO:0000313" key="2">
    <source>
        <dbReference type="EMBL" id="MTD93920.1"/>
    </source>
</evidence>
<dbReference type="InterPro" id="IPR038713">
    <property type="entry name" value="Terminase_Gp1_N_sf"/>
</dbReference>
<keyword evidence="3" id="KW-1185">Reference proteome</keyword>
<dbReference type="InterPro" id="IPR005335">
    <property type="entry name" value="Terminase_ssu"/>
</dbReference>
<reference evidence="2 3" key="1">
    <citation type="submission" date="2019-11" db="EMBL/GenBank/DDBJ databases">
        <title>Identification of a novel strain.</title>
        <authorList>
            <person name="Xu Q."/>
            <person name="Wang G."/>
        </authorList>
    </citation>
    <scope>NUCLEOTIDE SEQUENCE [LARGE SCALE GENOMIC DNA]</scope>
    <source>
        <strain evidence="3">xq</strain>
    </source>
</reference>
<dbReference type="RefSeq" id="WP_154738414.1">
    <property type="nucleotide sequence ID" value="NZ_WMBQ01000001.1"/>
</dbReference>
<name>A0A6I3KJ16_9HYPH</name>
<dbReference type="AlphaFoldDB" id="A0A6I3KJ16"/>
<feature type="region of interest" description="Disordered" evidence="1">
    <location>
        <begin position="183"/>
        <end position="205"/>
    </location>
</feature>
<evidence type="ECO:0000256" key="1">
    <source>
        <dbReference type="SAM" id="MobiDB-lite"/>
    </source>
</evidence>